<evidence type="ECO:0000313" key="3">
    <source>
        <dbReference type="Proteomes" id="UP000515511"/>
    </source>
</evidence>
<evidence type="ECO:0000259" key="1">
    <source>
        <dbReference type="SMART" id="SM00849"/>
    </source>
</evidence>
<reference evidence="3" key="1">
    <citation type="submission" date="2019-09" db="EMBL/GenBank/DDBJ databases">
        <title>Antimicrobial potential of Antarctic Bacteria.</title>
        <authorList>
            <person name="Benaud N."/>
            <person name="Edwards R.J."/>
            <person name="Ferrari B.C."/>
        </authorList>
    </citation>
    <scope>NUCLEOTIDE SEQUENCE [LARGE SCALE GENOMIC DNA]</scope>
    <source>
        <strain evidence="3">INR9</strain>
    </source>
</reference>
<protein>
    <submittedName>
        <fullName evidence="2">MBL fold metallo-hydrolase</fullName>
    </submittedName>
</protein>
<dbReference type="InterPro" id="IPR036866">
    <property type="entry name" value="RibonucZ/Hydroxyglut_hydro"/>
</dbReference>
<dbReference type="Gene3D" id="3.60.15.10">
    <property type="entry name" value="Ribonuclease Z/Hydroxyacylglutathione hydrolase-like"/>
    <property type="match status" value="1"/>
</dbReference>
<evidence type="ECO:0000313" key="2">
    <source>
        <dbReference type="EMBL" id="QNE36603.1"/>
    </source>
</evidence>
<dbReference type="InterPro" id="IPR050855">
    <property type="entry name" value="NDM-1-like"/>
</dbReference>
<dbReference type="PANTHER" id="PTHR42951:SF14">
    <property type="entry name" value="METALLO-BETA-LACTAMASE SUPERFAMILY PROTEIN"/>
    <property type="match status" value="1"/>
</dbReference>
<dbReference type="RefSeq" id="WP_185276039.1">
    <property type="nucleotide sequence ID" value="NZ_CP043641.1"/>
</dbReference>
<dbReference type="SUPFAM" id="SSF56281">
    <property type="entry name" value="Metallo-hydrolase/oxidoreductase"/>
    <property type="match status" value="1"/>
</dbReference>
<dbReference type="Proteomes" id="UP000515511">
    <property type="component" value="Chromosome"/>
</dbReference>
<gene>
    <name evidence="2" type="ORF">F1C12_16780</name>
</gene>
<dbReference type="GO" id="GO:0016787">
    <property type="term" value="F:hydrolase activity"/>
    <property type="evidence" value="ECO:0007669"/>
    <property type="project" value="UniProtKB-KW"/>
</dbReference>
<dbReference type="EMBL" id="CP043641">
    <property type="protein sequence ID" value="QNE36603.1"/>
    <property type="molecule type" value="Genomic_DNA"/>
</dbReference>
<sequence length="238" mass="25247">MRAIRSLTTVAPGILFVEGPASNWTVFHGRGRVELVDCGYPADRPLVEESIRRTGLDVAALSRIIVTHGHSDHVGAARDYSERHGVEVLAAAAELPNVRREVTEQVTVKDLLPVALRRGTVPWAVAAIRAGGLGEVGVPSAQAITADTLELSTGHRLEVLSTPGHTTGHACFFVPDAEVLITGDALVTGHALLPETGELQQLPAFFHHDTDGAAASAQRLSLCDARWVLPGHGPALRL</sequence>
<keyword evidence="2" id="KW-0378">Hydrolase</keyword>
<dbReference type="KEGG" id="lse:F1C12_16780"/>
<accession>A0A7G6YDN8</accession>
<proteinExistence type="predicted"/>
<dbReference type="Pfam" id="PF00753">
    <property type="entry name" value="Lactamase_B"/>
    <property type="match status" value="1"/>
</dbReference>
<dbReference type="InterPro" id="IPR001279">
    <property type="entry name" value="Metallo-B-lactamas"/>
</dbReference>
<dbReference type="AlphaFoldDB" id="A0A7G6YDN8"/>
<dbReference type="SMART" id="SM00849">
    <property type="entry name" value="Lactamase_B"/>
    <property type="match status" value="1"/>
</dbReference>
<organism evidence="2 3">
    <name type="scientific">Leifsonia shinshuensis</name>
    <dbReference type="NCBI Taxonomy" id="150026"/>
    <lineage>
        <taxon>Bacteria</taxon>
        <taxon>Bacillati</taxon>
        <taxon>Actinomycetota</taxon>
        <taxon>Actinomycetes</taxon>
        <taxon>Micrococcales</taxon>
        <taxon>Microbacteriaceae</taxon>
        <taxon>Leifsonia</taxon>
    </lineage>
</organism>
<feature type="domain" description="Metallo-beta-lactamase" evidence="1">
    <location>
        <begin position="21"/>
        <end position="232"/>
    </location>
</feature>
<dbReference type="PANTHER" id="PTHR42951">
    <property type="entry name" value="METALLO-BETA-LACTAMASE DOMAIN-CONTAINING"/>
    <property type="match status" value="1"/>
</dbReference>
<name>A0A7G6YDN8_9MICO</name>